<organism evidence="2 3">
    <name type="scientific">Streptomyces apricus</name>
    <dbReference type="NCBI Taxonomy" id="1828112"/>
    <lineage>
        <taxon>Bacteria</taxon>
        <taxon>Bacillati</taxon>
        <taxon>Actinomycetota</taxon>
        <taxon>Actinomycetes</taxon>
        <taxon>Kitasatosporales</taxon>
        <taxon>Streptomycetaceae</taxon>
        <taxon>Streptomyces</taxon>
    </lineage>
</organism>
<dbReference type="Pfam" id="PF18616">
    <property type="entry name" value="CdiI_3"/>
    <property type="match status" value="1"/>
</dbReference>
<gene>
    <name evidence="2" type="ORF">FGF04_28250</name>
</gene>
<dbReference type="EMBL" id="VDFC01000047">
    <property type="protein sequence ID" value="KAA0930466.1"/>
    <property type="molecule type" value="Genomic_DNA"/>
</dbReference>
<feature type="region of interest" description="Disordered" evidence="1">
    <location>
        <begin position="1"/>
        <end position="21"/>
    </location>
</feature>
<proteinExistence type="predicted"/>
<protein>
    <submittedName>
        <fullName evidence="2">Uncharacterized protein</fullName>
    </submittedName>
</protein>
<keyword evidence="3" id="KW-1185">Reference proteome</keyword>
<dbReference type="OrthoDB" id="4829274at2"/>
<dbReference type="CDD" id="cd20691">
    <property type="entry name" value="CdiI_EC536-like"/>
    <property type="match status" value="1"/>
</dbReference>
<evidence type="ECO:0000313" key="3">
    <source>
        <dbReference type="Proteomes" id="UP000324965"/>
    </source>
</evidence>
<accession>A0A5B0AMM0</accession>
<dbReference type="AlphaFoldDB" id="A0A5B0AMM0"/>
<name>A0A5B0AMM0_9ACTN</name>
<reference evidence="2 3" key="1">
    <citation type="submission" date="2019-05" db="EMBL/GenBank/DDBJ databases">
        <authorList>
            <person name="Hariharan J."/>
            <person name="Choudoir M.J."/>
            <person name="Diebold P."/>
            <person name="Panke-Buisse K."/>
            <person name="Buckley D.H."/>
        </authorList>
    </citation>
    <scope>NUCLEOTIDE SEQUENCE [LARGE SCALE GENOMIC DNA]</scope>
    <source>
        <strain evidence="2 3">SUN51</strain>
    </source>
</reference>
<evidence type="ECO:0000256" key="1">
    <source>
        <dbReference type="SAM" id="MobiDB-lite"/>
    </source>
</evidence>
<evidence type="ECO:0000313" key="2">
    <source>
        <dbReference type="EMBL" id="KAA0930466.1"/>
    </source>
</evidence>
<feature type="compositionally biased region" description="Basic and acidic residues" evidence="1">
    <location>
        <begin position="1"/>
        <end position="17"/>
    </location>
</feature>
<dbReference type="RefSeq" id="WP_149514150.1">
    <property type="nucleotide sequence ID" value="NZ_VDFC01000047.1"/>
</dbReference>
<dbReference type="InterPro" id="IPR040547">
    <property type="entry name" value="CdiI"/>
</dbReference>
<sequence>MERDRSLEQLEGRRWPEPPEDTTAMVKNVHELRRRPVGTLAPDELARLIGQDVGLPWLLSLAVKILKDTASKQATGGWCDDELLPAKRRARAR</sequence>
<comment type="caution">
    <text evidence="2">The sequence shown here is derived from an EMBL/GenBank/DDBJ whole genome shotgun (WGS) entry which is preliminary data.</text>
</comment>
<dbReference type="Proteomes" id="UP000324965">
    <property type="component" value="Unassembled WGS sequence"/>
</dbReference>